<dbReference type="Gene3D" id="1.10.357.10">
    <property type="entry name" value="Tetracycline Repressor, domain 2"/>
    <property type="match status" value="1"/>
</dbReference>
<reference evidence="8 9" key="1">
    <citation type="journal article" date="2013" name="Int. J. Syst. Evol. Microbiol.">
        <title>Roseomonas aerophila sp. nov., isolated from air.</title>
        <authorList>
            <person name="Kim S.J."/>
            <person name="Weon H.Y."/>
            <person name="Ahn J.H."/>
            <person name="Hong S.B."/>
            <person name="Seok S.J."/>
            <person name="Whang K.S."/>
            <person name="Kwon S.W."/>
        </authorList>
    </citation>
    <scope>NUCLEOTIDE SEQUENCE [LARGE SCALE GENOMIC DNA]</scope>
    <source>
        <strain evidence="8 9">NBRC 108923</strain>
    </source>
</reference>
<dbReference type="InterPro" id="IPR012762">
    <property type="entry name" value="Ubiq_biosynth_COQ9"/>
</dbReference>
<evidence type="ECO:0000313" key="8">
    <source>
        <dbReference type="EMBL" id="MBC9209052.1"/>
    </source>
</evidence>
<evidence type="ECO:0000256" key="3">
    <source>
        <dbReference type="ARBA" id="ARBA00022688"/>
    </source>
</evidence>
<evidence type="ECO:0000256" key="6">
    <source>
        <dbReference type="ARBA" id="ARBA00058104"/>
    </source>
</evidence>
<dbReference type="RefSeq" id="WP_187786194.1">
    <property type="nucleotide sequence ID" value="NZ_JACTVA010000044.1"/>
</dbReference>
<evidence type="ECO:0000256" key="2">
    <source>
        <dbReference type="ARBA" id="ARBA00010766"/>
    </source>
</evidence>
<evidence type="ECO:0000256" key="1">
    <source>
        <dbReference type="ARBA" id="ARBA00004749"/>
    </source>
</evidence>
<evidence type="ECO:0000313" key="9">
    <source>
        <dbReference type="Proteomes" id="UP000626026"/>
    </source>
</evidence>
<sequence length="193" mass="21215">MTGKPERSEARDAALRATLPHVAQRGWTLAALRAGLADLGEPPEAADWLFPKGPSSLVEAWCDLADRDMVEEAGDLGALRIPARIRRLIEIRLRQAEPWREAKRRGVAVLSLPWNAGMAARCAARTADAMWTAAGDTSDDISRHTRRLTLGAIHTATLAFWLREPAPGLEATLAFLDRRLEGLAKLQKRKRAA</sequence>
<evidence type="ECO:0000256" key="5">
    <source>
        <dbReference type="ARBA" id="ARBA00023121"/>
    </source>
</evidence>
<organism evidence="8 9">
    <name type="scientific">Teichococcus aerophilus</name>
    <dbReference type="NCBI Taxonomy" id="1224513"/>
    <lineage>
        <taxon>Bacteria</taxon>
        <taxon>Pseudomonadati</taxon>
        <taxon>Pseudomonadota</taxon>
        <taxon>Alphaproteobacteria</taxon>
        <taxon>Acetobacterales</taxon>
        <taxon>Roseomonadaceae</taxon>
        <taxon>Roseomonas</taxon>
    </lineage>
</organism>
<evidence type="ECO:0000259" key="7">
    <source>
        <dbReference type="Pfam" id="PF08511"/>
    </source>
</evidence>
<dbReference type="PANTHER" id="PTHR21427:SF19">
    <property type="entry name" value="UBIQUINONE BIOSYNTHESIS PROTEIN COQ9, MITOCHONDRIAL"/>
    <property type="match status" value="1"/>
</dbReference>
<comment type="similarity">
    <text evidence="2">Belongs to the COQ9 family.</text>
</comment>
<keyword evidence="4" id="KW-0809">Transit peptide</keyword>
<comment type="function">
    <text evidence="6">Membrane-associated protein that warps the membrane surface to access and bind aromatic isoprenes with high specificity, including ubiquinone (CoQ) isoprene intermediates and presents them directly to COQ7, therefore facilitating the COQ7-mediated hydroxylase step. Participates in the biosynthesis of coenzyme Q, also named ubiquinone, an essential lipid-soluble electron transporter for aerobic cellular respiration.</text>
</comment>
<keyword evidence="9" id="KW-1185">Reference proteome</keyword>
<comment type="pathway">
    <text evidence="1">Cofactor biosynthesis; ubiquinone biosynthesis.</text>
</comment>
<feature type="domain" description="COQ9 C-terminal" evidence="7">
    <location>
        <begin position="118"/>
        <end position="186"/>
    </location>
</feature>
<dbReference type="NCBIfam" id="TIGR02396">
    <property type="entry name" value="diverge_rpsU"/>
    <property type="match status" value="1"/>
</dbReference>
<accession>A0ABR7RSI2</accession>
<keyword evidence="3" id="KW-0831">Ubiquinone biosynthesis</keyword>
<name>A0ABR7RSI2_9PROT</name>
<evidence type="ECO:0000256" key="4">
    <source>
        <dbReference type="ARBA" id="ARBA00022946"/>
    </source>
</evidence>
<keyword evidence="5" id="KW-0446">Lipid-binding</keyword>
<protein>
    <submittedName>
        <fullName evidence="8">COQ9 family protein</fullName>
    </submittedName>
</protein>
<dbReference type="InterPro" id="IPR013718">
    <property type="entry name" value="COQ9_C"/>
</dbReference>
<dbReference type="Pfam" id="PF08511">
    <property type="entry name" value="COQ9"/>
    <property type="match status" value="1"/>
</dbReference>
<comment type="caution">
    <text evidence="8">The sequence shown here is derived from an EMBL/GenBank/DDBJ whole genome shotgun (WGS) entry which is preliminary data.</text>
</comment>
<gene>
    <name evidence="8" type="ORF">IBL26_19575</name>
</gene>
<dbReference type="PANTHER" id="PTHR21427">
    <property type="entry name" value="UBIQUINONE BIOSYNTHESIS PROTEIN COQ9, MITOCHONDRIAL"/>
    <property type="match status" value="1"/>
</dbReference>
<dbReference type="Proteomes" id="UP000626026">
    <property type="component" value="Unassembled WGS sequence"/>
</dbReference>
<proteinExistence type="inferred from homology"/>
<dbReference type="EMBL" id="JACTVA010000044">
    <property type="protein sequence ID" value="MBC9209052.1"/>
    <property type="molecule type" value="Genomic_DNA"/>
</dbReference>